<dbReference type="Proteomes" id="UP000265631">
    <property type="component" value="Unassembled WGS sequence"/>
</dbReference>
<dbReference type="InterPro" id="IPR027417">
    <property type="entry name" value="P-loop_NTPase"/>
</dbReference>
<comment type="caution">
    <text evidence="4">The sequence shown here is derived from an EMBL/GenBank/DDBJ whole genome shotgun (WGS) entry which is preliminary data.</text>
</comment>
<gene>
    <name evidence="4" type="ORF">FIE12Z_8839</name>
</gene>
<feature type="region of interest" description="Disordered" evidence="2">
    <location>
        <begin position="871"/>
        <end position="898"/>
    </location>
</feature>
<proteinExistence type="predicted"/>
<dbReference type="AlphaFoldDB" id="A0A395MGB5"/>
<evidence type="ECO:0000259" key="3">
    <source>
        <dbReference type="SMART" id="SM00355"/>
    </source>
</evidence>
<accession>A0A395MGB5</accession>
<dbReference type="InterPro" id="IPR013087">
    <property type="entry name" value="Znf_C2H2_type"/>
</dbReference>
<evidence type="ECO:0000256" key="2">
    <source>
        <dbReference type="SAM" id="MobiDB-lite"/>
    </source>
</evidence>
<dbReference type="Pfam" id="PF24809">
    <property type="entry name" value="DUF7708"/>
    <property type="match status" value="1"/>
</dbReference>
<feature type="region of interest" description="Disordered" evidence="2">
    <location>
        <begin position="959"/>
        <end position="979"/>
    </location>
</feature>
<dbReference type="InterPro" id="IPR056884">
    <property type="entry name" value="NPHP3-like_N"/>
</dbReference>
<dbReference type="Pfam" id="PF24883">
    <property type="entry name" value="NPHP3_N"/>
    <property type="match status" value="1"/>
</dbReference>
<keyword evidence="5" id="KW-1185">Reference proteome</keyword>
<dbReference type="InterPro" id="IPR056125">
    <property type="entry name" value="DUF7708"/>
</dbReference>
<evidence type="ECO:0000313" key="4">
    <source>
        <dbReference type="EMBL" id="RFN46906.1"/>
    </source>
</evidence>
<reference evidence="4 5" key="1">
    <citation type="journal article" date="2018" name="PLoS Pathog.">
        <title>Evolution of structural diversity of trichothecenes, a family of toxins produced by plant pathogenic and entomopathogenic fungi.</title>
        <authorList>
            <person name="Proctor R.H."/>
            <person name="McCormick S.P."/>
            <person name="Kim H.S."/>
            <person name="Cardoza R.E."/>
            <person name="Stanley A.M."/>
            <person name="Lindo L."/>
            <person name="Kelly A."/>
            <person name="Brown D.W."/>
            <person name="Lee T."/>
            <person name="Vaughan M.M."/>
            <person name="Alexander N.J."/>
            <person name="Busman M."/>
            <person name="Gutierrez S."/>
        </authorList>
    </citation>
    <scope>NUCLEOTIDE SEQUENCE [LARGE SCALE GENOMIC DNA]</scope>
    <source>
        <strain evidence="4 5">NRRL 13405</strain>
    </source>
</reference>
<organism evidence="4 5">
    <name type="scientific">Fusarium flagelliforme</name>
    <dbReference type="NCBI Taxonomy" id="2675880"/>
    <lineage>
        <taxon>Eukaryota</taxon>
        <taxon>Fungi</taxon>
        <taxon>Dikarya</taxon>
        <taxon>Ascomycota</taxon>
        <taxon>Pezizomycotina</taxon>
        <taxon>Sordariomycetes</taxon>
        <taxon>Hypocreomycetidae</taxon>
        <taxon>Hypocreales</taxon>
        <taxon>Nectriaceae</taxon>
        <taxon>Fusarium</taxon>
        <taxon>Fusarium incarnatum-equiseti species complex</taxon>
    </lineage>
</organism>
<name>A0A395MGB5_9HYPO</name>
<keyword evidence="1" id="KW-0677">Repeat</keyword>
<feature type="domain" description="C2H2-type" evidence="3">
    <location>
        <begin position="792"/>
        <end position="820"/>
    </location>
</feature>
<protein>
    <submittedName>
        <fullName evidence="4">Nacht domain-containing protein</fullName>
    </submittedName>
</protein>
<dbReference type="PANTHER" id="PTHR10039:SF14">
    <property type="entry name" value="NACHT DOMAIN-CONTAINING PROTEIN"/>
    <property type="match status" value="1"/>
</dbReference>
<dbReference type="SMART" id="SM00355">
    <property type="entry name" value="ZnF_C2H2"/>
    <property type="match status" value="2"/>
</dbReference>
<dbReference type="Gene3D" id="3.40.50.300">
    <property type="entry name" value="P-loop containing nucleotide triphosphate hydrolases"/>
    <property type="match status" value="1"/>
</dbReference>
<dbReference type="STRING" id="2594813.A0A395MGB5"/>
<evidence type="ECO:0000256" key="1">
    <source>
        <dbReference type="ARBA" id="ARBA00022737"/>
    </source>
</evidence>
<evidence type="ECO:0000313" key="5">
    <source>
        <dbReference type="Proteomes" id="UP000265631"/>
    </source>
</evidence>
<feature type="domain" description="C2H2-type" evidence="3">
    <location>
        <begin position="824"/>
        <end position="852"/>
    </location>
</feature>
<dbReference type="PANTHER" id="PTHR10039">
    <property type="entry name" value="AMELOGENIN"/>
    <property type="match status" value="1"/>
</dbReference>
<dbReference type="SUPFAM" id="SSF52540">
    <property type="entry name" value="P-loop containing nucleoside triphosphate hydrolases"/>
    <property type="match status" value="1"/>
</dbReference>
<sequence>MAQRLIELSCKRFSSEISNEDDELIRATSLDDVRVAIAQIETQLASRGSLRYLSRLNPYLDAVERYSKAVDPLCNGVPFLPYIWAPVKFIIVAVHEHTQTLDKMLSAYAEIGNSLPWLSRLGNTFAQDQDFQRLFAFLYEDIIEFHRKAYALTRKPAWKIFFCSAWGRFEQRFGDLIESITKIGALIDREAASLDIQNASEWRRKSLEDATVQERRWQSTQAQTMMKWLETGDNDQELKLDWLKGRCCPGTGSWITSNEKFRSWLQRGRGNPIMWLYGKPGSGKSVLVSQIISFLSLKKGTRVLFYFCDYHSTPYEITARVFRAFAAQVMRIAPETIPYFDDEYRSKGQRPSVSVLRGALAKVLAEFDDVRLLVDGIDELPACEHKALINELKQLVKLSGSSCKLMISSQDVPSIRPLLSQKLPQKNILFLGDEMHTMEKDVGTIVKCSLEDLDENIGITIGPPLLEELRRKIVQKSEGMLLWVHLVLSLLETSANLAELRSNVDSLPKDLEAVYERILNNIRDRCSPSNLARVRRIFGWLIFSQEQSGIMKYEVLIGTSLHEGSDCLSRDNRPFPTALEICKPLIEDGPGGTVAIIHSTVAQYLLSRPSGPLISSSVAHRDIAFACISQLIQVLDYAHRDKSSPELMIRTGLGLLGLQSYANEYWIEHFLQGLEDQSSAITETSVCYDTISPINSPQDPDISSNLPLDKLDPVPGIQRLIRQVHNFRKTLEDQQSKHGLNVNALELDCTLFSRADANYQWGVQHLSQLDSYHELSRQELLVFRSDYGRTAFTCSIRSCQYYRFGFDSAEKLDEHKRVSHGKAFKCYAKGCLYNDVGFASSRSLREHQRKRHSHPKLLPVPDSIGRLIQSDHKHPRQQSTRDGDHSPTSTSPSKRQRVNEFYYIPGPDDVTIRNGHHVQSNNNETLPGDSSIDAARQMLIANGINPDSIHPMQLQNFANAPPASQQKSIATYSSNLGPG</sequence>
<dbReference type="EMBL" id="PXXK01000279">
    <property type="protein sequence ID" value="RFN46906.1"/>
    <property type="molecule type" value="Genomic_DNA"/>
</dbReference>